<comment type="caution">
    <text evidence="2">The sequence shown here is derived from an EMBL/GenBank/DDBJ whole genome shotgun (WGS) entry which is preliminary data.</text>
</comment>
<reference evidence="2 3" key="1">
    <citation type="submission" date="2015-12" db="EMBL/GenBank/DDBJ databases">
        <title>The genome of Folsomia candida.</title>
        <authorList>
            <person name="Faddeeva A."/>
            <person name="Derks M.F."/>
            <person name="Anvar Y."/>
            <person name="Smit S."/>
            <person name="Van Straalen N."/>
            <person name="Roelofs D."/>
        </authorList>
    </citation>
    <scope>NUCLEOTIDE SEQUENCE [LARGE SCALE GENOMIC DNA]</scope>
    <source>
        <strain evidence="2 3">VU population</strain>
        <tissue evidence="2">Whole body</tissue>
    </source>
</reference>
<proteinExistence type="predicted"/>
<dbReference type="Proteomes" id="UP000198287">
    <property type="component" value="Unassembled WGS sequence"/>
</dbReference>
<keyword evidence="3" id="KW-1185">Reference proteome</keyword>
<gene>
    <name evidence="2" type="ORF">Fcan01_05995</name>
</gene>
<feature type="compositionally biased region" description="Basic residues" evidence="1">
    <location>
        <begin position="1"/>
        <end position="10"/>
    </location>
</feature>
<evidence type="ECO:0000256" key="1">
    <source>
        <dbReference type="SAM" id="MobiDB-lite"/>
    </source>
</evidence>
<dbReference type="AlphaFoldDB" id="A0A226ERK5"/>
<organism evidence="2 3">
    <name type="scientific">Folsomia candida</name>
    <name type="common">Springtail</name>
    <dbReference type="NCBI Taxonomy" id="158441"/>
    <lineage>
        <taxon>Eukaryota</taxon>
        <taxon>Metazoa</taxon>
        <taxon>Ecdysozoa</taxon>
        <taxon>Arthropoda</taxon>
        <taxon>Hexapoda</taxon>
        <taxon>Collembola</taxon>
        <taxon>Entomobryomorpha</taxon>
        <taxon>Isotomoidea</taxon>
        <taxon>Isotomidae</taxon>
        <taxon>Proisotominae</taxon>
        <taxon>Folsomia</taxon>
    </lineage>
</organism>
<dbReference type="EMBL" id="LNIX01000002">
    <property type="protein sequence ID" value="OXA59226.1"/>
    <property type="molecule type" value="Genomic_DNA"/>
</dbReference>
<evidence type="ECO:0000313" key="2">
    <source>
        <dbReference type="EMBL" id="OXA59226.1"/>
    </source>
</evidence>
<feature type="compositionally biased region" description="Low complexity" evidence="1">
    <location>
        <begin position="13"/>
        <end position="27"/>
    </location>
</feature>
<feature type="region of interest" description="Disordered" evidence="1">
    <location>
        <begin position="1"/>
        <end position="32"/>
    </location>
</feature>
<protein>
    <submittedName>
        <fullName evidence="2">Uncharacterized protein</fullName>
    </submittedName>
</protein>
<evidence type="ECO:0000313" key="3">
    <source>
        <dbReference type="Proteomes" id="UP000198287"/>
    </source>
</evidence>
<accession>A0A226ERK5</accession>
<sequence length="253" mass="28154">MWVSQKRRLSHGSLATTTVNASSTNSTPIRPLPSQEIWAERSASSSSLHDDDHQDGQPLGRKHLICCTTIATVVLFVLICVLGSCNASPPHENHHLGVWSHFIENGSSPHPWESFETENSPKSSSSQFSRRSRKIEFEFPDGDLILTSREVVDHSNVLKTGPCSCWNTTSDIMGREVECTCSEANFTQLYRSYLLPSDVHRLTVEHAKDFTTLGSGDLLPYASTLSELVLSELPQFKEIQVGAFYGMRNLNTM</sequence>
<dbReference type="OrthoDB" id="5981530at2759"/>
<name>A0A226ERK5_FOLCA</name>